<name>A0ABY7QSP8_9FIRM</name>
<dbReference type="GO" id="GO:0004818">
    <property type="term" value="F:glutamate-tRNA ligase activity"/>
    <property type="evidence" value="ECO:0007669"/>
    <property type="project" value="UniProtKB-EC"/>
</dbReference>
<dbReference type="NCBIfam" id="TIGR00464">
    <property type="entry name" value="gltX_bact"/>
    <property type="match status" value="1"/>
</dbReference>
<evidence type="ECO:0000256" key="5">
    <source>
        <dbReference type="ARBA" id="ARBA00022917"/>
    </source>
</evidence>
<keyword evidence="7" id="KW-0963">Cytoplasm</keyword>
<evidence type="ECO:0000256" key="2">
    <source>
        <dbReference type="ARBA" id="ARBA00022598"/>
    </source>
</evidence>
<evidence type="ECO:0000256" key="1">
    <source>
        <dbReference type="ARBA" id="ARBA00007894"/>
    </source>
</evidence>
<feature type="domain" description="Aminoacyl-tRNA synthetase class I anticodon-binding" evidence="9">
    <location>
        <begin position="341"/>
        <end position="487"/>
    </location>
</feature>
<dbReference type="InterPro" id="IPR020751">
    <property type="entry name" value="aa-tRNA-synth_I_codon-bd_sub2"/>
</dbReference>
<dbReference type="InterPro" id="IPR014729">
    <property type="entry name" value="Rossmann-like_a/b/a_fold"/>
</dbReference>
<evidence type="ECO:0000256" key="4">
    <source>
        <dbReference type="ARBA" id="ARBA00022840"/>
    </source>
</evidence>
<feature type="domain" description="Glutamyl/glutaminyl-tRNA synthetase class Ib catalytic" evidence="8">
    <location>
        <begin position="3"/>
        <end position="327"/>
    </location>
</feature>
<gene>
    <name evidence="7 10" type="primary">gltX</name>
    <name evidence="10" type="ORF">O6R05_07410</name>
</gene>
<dbReference type="InterPro" id="IPR049940">
    <property type="entry name" value="GluQ/Sye"/>
</dbReference>
<evidence type="ECO:0000256" key="3">
    <source>
        <dbReference type="ARBA" id="ARBA00022741"/>
    </source>
</evidence>
<feature type="binding site" evidence="7">
    <location>
        <position position="141"/>
    </location>
    <ligand>
        <name>Zn(2+)</name>
        <dbReference type="ChEBI" id="CHEBI:29105"/>
    </ligand>
</feature>
<keyword evidence="3 7" id="KW-0547">Nucleotide-binding</keyword>
<comment type="similarity">
    <text evidence="1 7">Belongs to the class-I aminoacyl-tRNA synthetase family. Glutamate--tRNA ligase type 1 subfamily.</text>
</comment>
<proteinExistence type="inferred from homology"/>
<dbReference type="EMBL" id="CP115667">
    <property type="protein sequence ID" value="WBW49822.1"/>
    <property type="molecule type" value="Genomic_DNA"/>
</dbReference>
<dbReference type="RefSeq" id="WP_271191353.1">
    <property type="nucleotide sequence ID" value="NZ_CP115667.1"/>
</dbReference>
<comment type="subcellular location">
    <subcellularLocation>
        <location evidence="7">Cytoplasm</location>
    </subcellularLocation>
</comment>
<dbReference type="InterPro" id="IPR020058">
    <property type="entry name" value="Glu/Gln-tRNA-synth_Ib_cat-dom"/>
</dbReference>
<evidence type="ECO:0000256" key="6">
    <source>
        <dbReference type="ARBA" id="ARBA00023146"/>
    </source>
</evidence>
<dbReference type="Proteomes" id="UP001210339">
    <property type="component" value="Chromosome"/>
</dbReference>
<feature type="binding site" evidence="7">
    <location>
        <position position="143"/>
    </location>
    <ligand>
        <name>Zn(2+)</name>
        <dbReference type="ChEBI" id="CHEBI:29105"/>
    </ligand>
</feature>
<dbReference type="InterPro" id="IPR004527">
    <property type="entry name" value="Glu-tRNA-ligase_bac/mito"/>
</dbReference>
<dbReference type="EC" id="6.1.1.17" evidence="7"/>
<dbReference type="InterPro" id="IPR033910">
    <property type="entry name" value="GluRS_core"/>
</dbReference>
<dbReference type="SUPFAM" id="SSF52374">
    <property type="entry name" value="Nucleotidylyl transferase"/>
    <property type="match status" value="1"/>
</dbReference>
<dbReference type="PANTHER" id="PTHR43311:SF2">
    <property type="entry name" value="GLUTAMATE--TRNA LIGASE, MITOCHONDRIAL-RELATED"/>
    <property type="match status" value="1"/>
</dbReference>
<keyword evidence="7" id="KW-0862">Zinc</keyword>
<evidence type="ECO:0000259" key="8">
    <source>
        <dbReference type="Pfam" id="PF00749"/>
    </source>
</evidence>
<protein>
    <recommendedName>
        <fullName evidence="7">Glutamate--tRNA ligase</fullName>
        <ecNumber evidence="7">6.1.1.17</ecNumber>
    </recommendedName>
    <alternativeName>
        <fullName evidence="7">Glutamyl-tRNA synthetase</fullName>
        <shortName evidence="7">GluRS</shortName>
    </alternativeName>
</protein>
<dbReference type="Pfam" id="PF19269">
    <property type="entry name" value="Anticodon_2"/>
    <property type="match status" value="1"/>
</dbReference>
<dbReference type="InterPro" id="IPR001412">
    <property type="entry name" value="aa-tRNA-synth_I_CS"/>
</dbReference>
<keyword evidence="11" id="KW-1185">Reference proteome</keyword>
<dbReference type="InterPro" id="IPR000924">
    <property type="entry name" value="Glu/Gln-tRNA-synth"/>
</dbReference>
<feature type="binding site" evidence="7">
    <location>
        <position position="114"/>
    </location>
    <ligand>
        <name>Zn(2+)</name>
        <dbReference type="ChEBI" id="CHEBI:29105"/>
    </ligand>
</feature>
<dbReference type="PANTHER" id="PTHR43311">
    <property type="entry name" value="GLUTAMATE--TRNA LIGASE"/>
    <property type="match status" value="1"/>
</dbReference>
<evidence type="ECO:0000256" key="7">
    <source>
        <dbReference type="HAMAP-Rule" id="MF_00022"/>
    </source>
</evidence>
<keyword evidence="7" id="KW-0479">Metal-binding</keyword>
<sequence length="492" mass="55750">MDKVRVRFAPSPTGWLHIGGLRTALYNYLYAKKNGGAFILRIEDTDQTRFVDGAIENLIDALEWAGIGHDEGVILEDGKVSERGECGPYIQSKRLDIYKKYVDELIEKGHAYYCFCSKERLDQVREEQRIKGKVPKYDGFCRDIPLEEAKARVAAGEEYVVRLKLPRNTDISFDDAVRGRVTINSDEIDDQVLMKSDGFPTYHMAVVVDDHLMGITHVVRGEEWLPSTPKHVYLYESLGWEAPKFVHLPTVLNKDHKKLSKRQGDVAVGDFRKKGYLPEGLINYLALVGWSPEDGEEILSLEDMADKFSFERVGKSGGVFDVEKLNWVNAQWIKTYSTEAIAEMCVPYMEEAGLMTEAQMRDNWDWYVLLIDTVKDSLSYLSEVTSKVDFLFGDLDITEDDAKAELAGEQVPELIEAFEAQLHSVDAVDRDFANSVMKTVQKATGIKGKQLFMPVRAAISGNVHGPELKNIIYLLGKDQLLKRLDEAKAFRK</sequence>
<feature type="binding site" evidence="7">
    <location>
        <position position="261"/>
    </location>
    <ligand>
        <name>ATP</name>
        <dbReference type="ChEBI" id="CHEBI:30616"/>
    </ligand>
</feature>
<evidence type="ECO:0000313" key="10">
    <source>
        <dbReference type="EMBL" id="WBW49822.1"/>
    </source>
</evidence>
<feature type="short sequence motif" description="'HIGH' region" evidence="7">
    <location>
        <begin position="10"/>
        <end position="20"/>
    </location>
</feature>
<comment type="cofactor">
    <cofactor evidence="7">
        <name>Zn(2+)</name>
        <dbReference type="ChEBI" id="CHEBI:29105"/>
    </cofactor>
    <text evidence="7">Binds 1 zinc ion per subunit.</text>
</comment>
<dbReference type="Gene3D" id="3.40.50.620">
    <property type="entry name" value="HUPs"/>
    <property type="match status" value="1"/>
</dbReference>
<feature type="short sequence motif" description="'KMSKS' region" evidence="7">
    <location>
        <begin position="258"/>
        <end position="262"/>
    </location>
</feature>
<keyword evidence="6 7" id="KW-0030">Aminoacyl-tRNA synthetase</keyword>
<comment type="function">
    <text evidence="7">Catalyzes the attachment of glutamate to tRNA(Glu) in a two-step reaction: glutamate is first activated by ATP to form Glu-AMP and then transferred to the acceptor end of tRNA(Glu).</text>
</comment>
<reference evidence="10 11" key="1">
    <citation type="submission" date="2023-01" db="EMBL/GenBank/DDBJ databases">
        <authorList>
            <person name="Lee S.H."/>
            <person name="Jung H.S."/>
            <person name="Yun J.U."/>
        </authorList>
    </citation>
    <scope>NUCLEOTIDE SEQUENCE [LARGE SCALE GENOMIC DNA]</scope>
    <source>
        <strain evidence="10 11">CBA3646</strain>
    </source>
</reference>
<dbReference type="SUPFAM" id="SSF48163">
    <property type="entry name" value="An anticodon-binding domain of class I aminoacyl-tRNA synthetases"/>
    <property type="match status" value="1"/>
</dbReference>
<dbReference type="InterPro" id="IPR045462">
    <property type="entry name" value="aa-tRNA-synth_I_cd-bd"/>
</dbReference>
<dbReference type="Pfam" id="PF00749">
    <property type="entry name" value="tRNA-synt_1c"/>
    <property type="match status" value="1"/>
</dbReference>
<keyword evidence="2 7" id="KW-0436">Ligase</keyword>
<dbReference type="CDD" id="cd00808">
    <property type="entry name" value="GluRS_core"/>
    <property type="match status" value="1"/>
</dbReference>
<comment type="subunit">
    <text evidence="7">Monomer.</text>
</comment>
<comment type="catalytic activity">
    <reaction evidence="7">
        <text>tRNA(Glu) + L-glutamate + ATP = L-glutamyl-tRNA(Glu) + AMP + diphosphate</text>
        <dbReference type="Rhea" id="RHEA:23540"/>
        <dbReference type="Rhea" id="RHEA-COMP:9663"/>
        <dbReference type="Rhea" id="RHEA-COMP:9680"/>
        <dbReference type="ChEBI" id="CHEBI:29985"/>
        <dbReference type="ChEBI" id="CHEBI:30616"/>
        <dbReference type="ChEBI" id="CHEBI:33019"/>
        <dbReference type="ChEBI" id="CHEBI:78442"/>
        <dbReference type="ChEBI" id="CHEBI:78520"/>
        <dbReference type="ChEBI" id="CHEBI:456215"/>
        <dbReference type="EC" id="6.1.1.17"/>
    </reaction>
</comment>
<organism evidence="10 11">
    <name type="scientific">Peptoniphilus equinus</name>
    <dbReference type="NCBI Taxonomy" id="3016343"/>
    <lineage>
        <taxon>Bacteria</taxon>
        <taxon>Bacillati</taxon>
        <taxon>Bacillota</taxon>
        <taxon>Tissierellia</taxon>
        <taxon>Tissierellales</taxon>
        <taxon>Peptoniphilaceae</taxon>
        <taxon>Peptoniphilus</taxon>
    </lineage>
</organism>
<dbReference type="InterPro" id="IPR008925">
    <property type="entry name" value="aa_tRNA-synth_I_cd-bd_sf"/>
</dbReference>
<keyword evidence="5 7" id="KW-0648">Protein biosynthesis</keyword>
<feature type="binding site" evidence="7">
    <location>
        <position position="116"/>
    </location>
    <ligand>
        <name>Zn(2+)</name>
        <dbReference type="ChEBI" id="CHEBI:29105"/>
    </ligand>
</feature>
<evidence type="ECO:0000259" key="9">
    <source>
        <dbReference type="Pfam" id="PF19269"/>
    </source>
</evidence>
<dbReference type="PRINTS" id="PR00987">
    <property type="entry name" value="TRNASYNTHGLU"/>
</dbReference>
<dbReference type="PROSITE" id="PS00178">
    <property type="entry name" value="AA_TRNA_LIGASE_I"/>
    <property type="match status" value="1"/>
</dbReference>
<evidence type="ECO:0000313" key="11">
    <source>
        <dbReference type="Proteomes" id="UP001210339"/>
    </source>
</evidence>
<dbReference type="Gene3D" id="1.10.10.350">
    <property type="match status" value="1"/>
</dbReference>
<keyword evidence="4 7" id="KW-0067">ATP-binding</keyword>
<accession>A0ABY7QSP8</accession>
<dbReference type="HAMAP" id="MF_00022">
    <property type="entry name" value="Glu_tRNA_synth_type1"/>
    <property type="match status" value="1"/>
</dbReference>